<proteinExistence type="inferred from homology"/>
<dbReference type="InterPro" id="IPR037066">
    <property type="entry name" value="Plug_dom_sf"/>
</dbReference>
<keyword evidence="2 7" id="KW-0813">Transport</keyword>
<organism evidence="10 11">
    <name type="scientific">Dyadobacter koreensis</name>
    <dbReference type="NCBI Taxonomy" id="408657"/>
    <lineage>
        <taxon>Bacteria</taxon>
        <taxon>Pseudomonadati</taxon>
        <taxon>Bacteroidota</taxon>
        <taxon>Cytophagia</taxon>
        <taxon>Cytophagales</taxon>
        <taxon>Spirosomataceae</taxon>
        <taxon>Dyadobacter</taxon>
    </lineage>
</organism>
<keyword evidence="4 7" id="KW-0812">Transmembrane</keyword>
<dbReference type="InterPro" id="IPR023996">
    <property type="entry name" value="TonB-dep_OMP_SusC/RagA"/>
</dbReference>
<dbReference type="Gene3D" id="2.170.130.10">
    <property type="entry name" value="TonB-dependent receptor, plug domain"/>
    <property type="match status" value="1"/>
</dbReference>
<evidence type="ECO:0000256" key="7">
    <source>
        <dbReference type="PROSITE-ProRule" id="PRU01360"/>
    </source>
</evidence>
<dbReference type="Proteomes" id="UP000199532">
    <property type="component" value="Unassembled WGS sequence"/>
</dbReference>
<evidence type="ECO:0000313" key="10">
    <source>
        <dbReference type="EMBL" id="SEI41653.1"/>
    </source>
</evidence>
<comment type="similarity">
    <text evidence="7">Belongs to the TonB-dependent receptor family.</text>
</comment>
<evidence type="ECO:0000256" key="5">
    <source>
        <dbReference type="ARBA" id="ARBA00023136"/>
    </source>
</evidence>
<dbReference type="InterPro" id="IPR036942">
    <property type="entry name" value="Beta-barrel_TonB_sf"/>
</dbReference>
<dbReference type="Gene3D" id="2.40.170.20">
    <property type="entry name" value="TonB-dependent receptor, beta-barrel domain"/>
    <property type="match status" value="1"/>
</dbReference>
<evidence type="ECO:0000259" key="9">
    <source>
        <dbReference type="Pfam" id="PF07715"/>
    </source>
</evidence>
<dbReference type="RefSeq" id="WP_229209446.1">
    <property type="nucleotide sequence ID" value="NZ_FNXY01000001.1"/>
</dbReference>
<evidence type="ECO:0000256" key="4">
    <source>
        <dbReference type="ARBA" id="ARBA00022692"/>
    </source>
</evidence>
<keyword evidence="8" id="KW-0732">Signal</keyword>
<dbReference type="SUPFAM" id="SSF49464">
    <property type="entry name" value="Carboxypeptidase regulatory domain-like"/>
    <property type="match status" value="1"/>
</dbReference>
<dbReference type="AlphaFoldDB" id="A0A1H6QD57"/>
<dbReference type="EMBL" id="FNXY01000001">
    <property type="protein sequence ID" value="SEI41653.1"/>
    <property type="molecule type" value="Genomic_DNA"/>
</dbReference>
<dbReference type="Pfam" id="PF07715">
    <property type="entry name" value="Plug"/>
    <property type="match status" value="1"/>
</dbReference>
<protein>
    <submittedName>
        <fullName evidence="10">TonB-linked outer membrane protein, SusC/RagA family</fullName>
    </submittedName>
</protein>
<dbReference type="Pfam" id="PF13715">
    <property type="entry name" value="CarbopepD_reg_2"/>
    <property type="match status" value="1"/>
</dbReference>
<feature type="signal peptide" evidence="8">
    <location>
        <begin position="1"/>
        <end position="25"/>
    </location>
</feature>
<dbReference type="PROSITE" id="PS52016">
    <property type="entry name" value="TONB_DEPENDENT_REC_3"/>
    <property type="match status" value="1"/>
</dbReference>
<evidence type="ECO:0000256" key="3">
    <source>
        <dbReference type="ARBA" id="ARBA00022452"/>
    </source>
</evidence>
<dbReference type="SUPFAM" id="SSF56935">
    <property type="entry name" value="Porins"/>
    <property type="match status" value="1"/>
</dbReference>
<evidence type="ECO:0000313" key="11">
    <source>
        <dbReference type="Proteomes" id="UP000199532"/>
    </source>
</evidence>
<accession>A0A1H6QD57</accession>
<dbReference type="GO" id="GO:0009279">
    <property type="term" value="C:cell outer membrane"/>
    <property type="evidence" value="ECO:0007669"/>
    <property type="project" value="UniProtKB-SubCell"/>
</dbReference>
<reference evidence="10 11" key="1">
    <citation type="submission" date="2016-10" db="EMBL/GenBank/DDBJ databases">
        <authorList>
            <person name="de Groot N.N."/>
        </authorList>
    </citation>
    <scope>NUCLEOTIDE SEQUENCE [LARGE SCALE GENOMIC DNA]</scope>
    <source>
        <strain evidence="10 11">DSM 19938</strain>
    </source>
</reference>
<name>A0A1H6QD57_9BACT</name>
<evidence type="ECO:0000256" key="1">
    <source>
        <dbReference type="ARBA" id="ARBA00004571"/>
    </source>
</evidence>
<keyword evidence="11" id="KW-1185">Reference proteome</keyword>
<dbReference type="InterPro" id="IPR023997">
    <property type="entry name" value="TonB-dep_OMP_SusC/RagA_CS"/>
</dbReference>
<dbReference type="NCBIfam" id="TIGR04057">
    <property type="entry name" value="SusC_RagA_signa"/>
    <property type="match status" value="1"/>
</dbReference>
<feature type="chain" id="PRO_5011674237" evidence="8">
    <location>
        <begin position="26"/>
        <end position="1175"/>
    </location>
</feature>
<dbReference type="InterPro" id="IPR039426">
    <property type="entry name" value="TonB-dep_rcpt-like"/>
</dbReference>
<keyword evidence="5 7" id="KW-0472">Membrane</keyword>
<evidence type="ECO:0000256" key="2">
    <source>
        <dbReference type="ARBA" id="ARBA00022448"/>
    </source>
</evidence>
<dbReference type="InterPro" id="IPR012910">
    <property type="entry name" value="Plug_dom"/>
</dbReference>
<dbReference type="InterPro" id="IPR008969">
    <property type="entry name" value="CarboxyPept-like_regulatory"/>
</dbReference>
<keyword evidence="6 7" id="KW-0998">Cell outer membrane</keyword>
<sequence>MRSMLSRKKFLWLMLLLPCTGQVKAQALIWARGNGSVQSAVSKGRPIALTDALQEIERKHHVTFAYQKGQVAGKRISRALGKNERIEVYLKEVLGPLNLSFEKFQKTFVISEPVKTVPVKTIVVPSAKAADVRVKGKVTAQDDASALAGVNIIVKGTQIGTTTDQDGNYSLQVPGKESVLVFSFLGFTTFETEVKDRAIIDVLLFSDSRQLSEVVVTAAGIERQAGTLGYSVATLKAEDLAQKNEPDPMRALTGKMAGVNIQGGGGVAGGSTNVTIRGNSSLGNNNQPLYVVDGVPFDNSTYAPSGDRQTQSNQATASRAFDIDPNNIQSLTVLKGAAAAALYGSRAANGAIIITTKASAKKGKKGTEITYSTSYSMEEIAGLPDYQHTYGQGTNFDYRTAVYGSNGSAYSSRETIPHPLARPGYNSTDFPSFYMPDGVTPAQVPYQSYAGKSQRDFFRTGSVFENGLTINSGSEKGNFTLGVGRTTNKGIVPGNEISRTSFNVGGNIRLDNKFYARGTINYVMTDQKSPPIGGSGDIMSNLYYLPTSYDLSGLPFENPNTGANVYDRDGLDNPYWSVKHSPSTSNVDRYYGNFVLGFDPLPWLNIQNTAGFNAYTDRRVSVLGKGSSVYANGTINTDNIYRQELDNTLLFTITKEFGTDLSLRAILGNNISQRKTERSAFSGDNIITPGINDISNTSTITLGSLPNNRAKIKQRYYAFFTDITLDYKKYASLNIVARNDVSSTLPAQNRSYFYGGANGSFIFTEAFQMQNKILTSGKVRLGYTRVGNEATPYLTANVYTANADANGLGAPFSNGTVTNISTLTMSDILTNANLKPEFITEFETGTNLEFLQGRFSLDFTYYHKKSTSQIFTVKSAPSTGYTDRIINLGQTSNKGVEITLGAVPVETENGFKWEVDANFTRNRNMVDELGGYAQLVYGNNVHIPGQPYGQIYRGRYARDEEGNILVNPQTAKPISASTSGPIGNPNPNFMAGISNTLSFKKFTFGVLFDWKQGGAIYSTNVGEAMARGVSKDTEDRYRMLIAPGVLGDVNTLLPLRDGEGNKIANNTAITVIDYYFSGGYGPGGVAEGSVFDATVFRLREISLGYQVPARLLSKTPFGSASLSISGRNLWYNAPNFPKYMNYDPEVSTGSSNNAGADSYGVPTTRRYGVNLRISF</sequence>
<comment type="subcellular location">
    <subcellularLocation>
        <location evidence="1 7">Cell outer membrane</location>
        <topology evidence="1 7">Multi-pass membrane protein</topology>
    </subcellularLocation>
</comment>
<dbReference type="NCBIfam" id="TIGR04056">
    <property type="entry name" value="OMP_RagA_SusC"/>
    <property type="match status" value="1"/>
</dbReference>
<gene>
    <name evidence="10" type="ORF">SAMN04487995_0542</name>
</gene>
<feature type="domain" description="TonB-dependent receptor plug" evidence="9">
    <location>
        <begin position="230"/>
        <end position="351"/>
    </location>
</feature>
<dbReference type="Gene3D" id="2.60.40.1120">
    <property type="entry name" value="Carboxypeptidase-like, regulatory domain"/>
    <property type="match status" value="1"/>
</dbReference>
<dbReference type="STRING" id="408657.SAMN04487995_0542"/>
<keyword evidence="3 7" id="KW-1134">Transmembrane beta strand</keyword>
<evidence type="ECO:0000256" key="8">
    <source>
        <dbReference type="SAM" id="SignalP"/>
    </source>
</evidence>
<evidence type="ECO:0000256" key="6">
    <source>
        <dbReference type="ARBA" id="ARBA00023237"/>
    </source>
</evidence>